<protein>
    <recommendedName>
        <fullName evidence="6">Modulator protein MzrA</fullName>
    </recommendedName>
</protein>
<keyword evidence="4 6" id="KW-1133">Transmembrane helix</keyword>
<dbReference type="Gene3D" id="3.30.70.260">
    <property type="match status" value="1"/>
</dbReference>
<comment type="subcellular location">
    <subcellularLocation>
        <location evidence="6">Cell inner membrane</location>
        <topology evidence="6">Single-pass membrane protein</topology>
    </subcellularLocation>
</comment>
<comment type="similarity">
    <text evidence="6">Belongs to the MzrA family.</text>
</comment>
<dbReference type="GO" id="GO:0005886">
    <property type="term" value="C:plasma membrane"/>
    <property type="evidence" value="ECO:0007669"/>
    <property type="project" value="UniProtKB-SubCell"/>
</dbReference>
<evidence type="ECO:0000256" key="3">
    <source>
        <dbReference type="ARBA" id="ARBA00022692"/>
    </source>
</evidence>
<keyword evidence="1 6" id="KW-1003">Cell membrane</keyword>
<dbReference type="InterPro" id="IPR027398">
    <property type="entry name" value="SecD-TM"/>
</dbReference>
<dbReference type="EMBL" id="JSXC01000040">
    <property type="protein sequence ID" value="KHN50374.1"/>
    <property type="molecule type" value="Genomic_DNA"/>
</dbReference>
<accession>A0A7V8IH19</accession>
<evidence type="ECO:0000256" key="6">
    <source>
        <dbReference type="HAMAP-Rule" id="MF_00904"/>
    </source>
</evidence>
<dbReference type="Pfam" id="PF13721">
    <property type="entry name" value="SecD-TM1"/>
    <property type="match status" value="1"/>
</dbReference>
<dbReference type="InterPro" id="IPR026574">
    <property type="entry name" value="Modulator_MzrA"/>
</dbReference>
<dbReference type="Proteomes" id="UP000053038">
    <property type="component" value="Unassembled WGS sequence"/>
</dbReference>
<comment type="caution">
    <text evidence="8">The sequence shown here is derived from an EMBL/GenBank/DDBJ whole genome shotgun (WGS) entry which is preliminary data.</text>
</comment>
<gene>
    <name evidence="6" type="primary">mzrA</name>
    <name evidence="8" type="ORF">OI69_15085</name>
</gene>
<evidence type="ECO:0000256" key="2">
    <source>
        <dbReference type="ARBA" id="ARBA00022519"/>
    </source>
</evidence>
<keyword evidence="9" id="KW-1185">Reference proteome</keyword>
<proteinExistence type="inferred from homology"/>
<dbReference type="HAMAP" id="MF_00904">
    <property type="entry name" value="Modulator_MzrA"/>
    <property type="match status" value="1"/>
</dbReference>
<evidence type="ECO:0000313" key="9">
    <source>
        <dbReference type="Proteomes" id="UP000053038"/>
    </source>
</evidence>
<evidence type="ECO:0000313" key="8">
    <source>
        <dbReference type="EMBL" id="KHN50374.1"/>
    </source>
</evidence>
<organism evidence="8 9">
    <name type="scientific">Pectobacterium fontis</name>
    <dbReference type="NCBI Taxonomy" id="2558042"/>
    <lineage>
        <taxon>Bacteria</taxon>
        <taxon>Pseudomonadati</taxon>
        <taxon>Pseudomonadota</taxon>
        <taxon>Gammaproteobacteria</taxon>
        <taxon>Enterobacterales</taxon>
        <taxon>Pectobacteriaceae</taxon>
        <taxon>Pectobacterium</taxon>
    </lineage>
</organism>
<evidence type="ECO:0000256" key="5">
    <source>
        <dbReference type="ARBA" id="ARBA00023136"/>
    </source>
</evidence>
<dbReference type="GO" id="GO:0019901">
    <property type="term" value="F:protein kinase binding"/>
    <property type="evidence" value="ECO:0007669"/>
    <property type="project" value="UniProtKB-UniRule"/>
</dbReference>
<sequence length="131" mass="14776">MSIRWLFPRLSARKVGRILLLLALPIIVLTQSQSPRRSQDDAMLHIKPYEGAVLPDGFYVYQRLNEKGIAIKSITPEQDSLIVRLASPEQSIAAREVLRLSLPKVTVTAQQATNSIPFWQQKLTQKQSKLG</sequence>
<evidence type="ECO:0000259" key="7">
    <source>
        <dbReference type="Pfam" id="PF13721"/>
    </source>
</evidence>
<dbReference type="NCBIfam" id="NF007915">
    <property type="entry name" value="PRK10629.1"/>
    <property type="match status" value="1"/>
</dbReference>
<dbReference type="RefSeq" id="WP_039352113.1">
    <property type="nucleotide sequence ID" value="NZ_JSXC01000040.1"/>
</dbReference>
<reference evidence="8 9" key="1">
    <citation type="submission" date="2014-10" db="EMBL/GenBank/DDBJ databases">
        <title>Genome sequence of Pectobacterium carotovorum M022.</title>
        <authorList>
            <person name="Chan K.-G."/>
            <person name="Tan W.-S."/>
        </authorList>
    </citation>
    <scope>NUCLEOTIDE SEQUENCE [LARGE SCALE GENOMIC DNA]</scope>
    <source>
        <strain evidence="8 9">M022</strain>
    </source>
</reference>
<feature type="domain" description="SecD export protein N-terminal TM" evidence="7">
    <location>
        <begin position="20"/>
        <end position="109"/>
    </location>
</feature>
<keyword evidence="5 6" id="KW-0472">Membrane</keyword>
<comment type="function">
    <text evidence="6">Modulates the activity of the EnvZ/OmpR two-component regulatory system, probably by directly modulating EnvZ enzymatic activity and increasing stability of phosphorylated OmpR.</text>
</comment>
<comment type="subunit">
    <text evidence="6">Interacts with EnvZ.</text>
</comment>
<name>A0A7V8IH19_9GAMM</name>
<evidence type="ECO:0000256" key="1">
    <source>
        <dbReference type="ARBA" id="ARBA00022475"/>
    </source>
</evidence>
<dbReference type="AlphaFoldDB" id="A0A7V8IH19"/>
<evidence type="ECO:0000256" key="4">
    <source>
        <dbReference type="ARBA" id="ARBA00022989"/>
    </source>
</evidence>
<keyword evidence="2 6" id="KW-0997">Cell inner membrane</keyword>
<keyword evidence="3 6" id="KW-0812">Transmembrane</keyword>
<dbReference type="OrthoDB" id="6414235at2"/>